<dbReference type="InterPro" id="IPR038444">
    <property type="entry name" value="DUF465_sf"/>
</dbReference>
<dbReference type="OrthoDB" id="5471937at2"/>
<sequence>MEQADLGLIERYQEQDSELRALWEQHQEYERILQKYEGRPYLSPTQMQEIKQLKKKKLAGKTKLQQVLQQYREAEE</sequence>
<evidence type="ECO:0008006" key="3">
    <source>
        <dbReference type="Google" id="ProtNLM"/>
    </source>
</evidence>
<reference evidence="1 2" key="1">
    <citation type="submission" date="2017-02" db="EMBL/GenBank/DDBJ databases">
        <authorList>
            <person name="Peterson S.W."/>
        </authorList>
    </citation>
    <scope>NUCLEOTIDE SEQUENCE [LARGE SCALE GENOMIC DNA]</scope>
    <source>
        <strain evidence="1 2">DSM 16080</strain>
    </source>
</reference>
<accession>A0A1T4WTL2</accession>
<evidence type="ECO:0000313" key="2">
    <source>
        <dbReference type="Proteomes" id="UP000190027"/>
    </source>
</evidence>
<dbReference type="EMBL" id="FUYC01000004">
    <property type="protein sequence ID" value="SKA80447.1"/>
    <property type="molecule type" value="Genomic_DNA"/>
</dbReference>
<dbReference type="STRING" id="1121449.SAMN02745704_01354"/>
<dbReference type="Pfam" id="PF04325">
    <property type="entry name" value="DUF465"/>
    <property type="match status" value="1"/>
</dbReference>
<dbReference type="InterPro" id="IPR007420">
    <property type="entry name" value="DUF465"/>
</dbReference>
<name>A0A1T4WTL2_9BACT</name>
<protein>
    <recommendedName>
        <fullName evidence="3">DUF465 domain-containing protein</fullName>
    </recommendedName>
</protein>
<dbReference type="AlphaFoldDB" id="A0A1T4WTL2"/>
<evidence type="ECO:0000313" key="1">
    <source>
        <dbReference type="EMBL" id="SKA80447.1"/>
    </source>
</evidence>
<dbReference type="Gene3D" id="6.10.280.50">
    <property type="match status" value="1"/>
</dbReference>
<dbReference type="Proteomes" id="UP000190027">
    <property type="component" value="Unassembled WGS sequence"/>
</dbReference>
<gene>
    <name evidence="1" type="ORF">SAMN02745704_01354</name>
</gene>
<dbReference type="RefSeq" id="WP_078716926.1">
    <property type="nucleotide sequence ID" value="NZ_FUYC01000004.1"/>
</dbReference>
<organism evidence="1 2">
    <name type="scientific">Paucidesulfovibrio gracilis DSM 16080</name>
    <dbReference type="NCBI Taxonomy" id="1121449"/>
    <lineage>
        <taxon>Bacteria</taxon>
        <taxon>Pseudomonadati</taxon>
        <taxon>Thermodesulfobacteriota</taxon>
        <taxon>Desulfovibrionia</taxon>
        <taxon>Desulfovibrionales</taxon>
        <taxon>Desulfovibrionaceae</taxon>
        <taxon>Paucidesulfovibrio</taxon>
    </lineage>
</organism>
<keyword evidence="2" id="KW-1185">Reference proteome</keyword>
<proteinExistence type="predicted"/>